<protein>
    <submittedName>
        <fullName evidence="1">Uncharacterized protein</fullName>
    </submittedName>
</protein>
<comment type="caution">
    <text evidence="1">The sequence shown here is derived from an EMBL/GenBank/DDBJ whole genome shotgun (WGS) entry which is preliminary data.</text>
</comment>
<name>A0A9D4DWB3_DREPO</name>
<sequence>MLDVSERTVFRRMSQFNIYVHSFTDIDNQTLDKRVRELITEYPRCGEKMIGQILRVRGIKVKRSQLRERLHIVDKKGIRERRHRRLHRRIYNVEAPNYFNIYVHSFTDIDNQTLDKRVRELITEYPRCGEKMIGQILRVRGIKVKRSQLRERLHIVDKEGIRERRHRRLHRRIYNVEAPNYSKEMEQVIQDDNECSYDELPESEDDTDEAVVHKVMGILRRRIIENNPKFDDFFYAPEEIKLTDQKQFVEPLLYKSVCWLHDKNATRKLLRGPLQDV</sequence>
<proteinExistence type="predicted"/>
<dbReference type="EMBL" id="JAIWYP010000009">
    <property type="protein sequence ID" value="KAH3768653.1"/>
    <property type="molecule type" value="Genomic_DNA"/>
</dbReference>
<reference evidence="1" key="1">
    <citation type="journal article" date="2019" name="bioRxiv">
        <title>The Genome of the Zebra Mussel, Dreissena polymorpha: A Resource for Invasive Species Research.</title>
        <authorList>
            <person name="McCartney M.A."/>
            <person name="Auch B."/>
            <person name="Kono T."/>
            <person name="Mallez S."/>
            <person name="Zhang Y."/>
            <person name="Obille A."/>
            <person name="Becker A."/>
            <person name="Abrahante J.E."/>
            <person name="Garbe J."/>
            <person name="Badalamenti J.P."/>
            <person name="Herman A."/>
            <person name="Mangelson H."/>
            <person name="Liachko I."/>
            <person name="Sullivan S."/>
            <person name="Sone E.D."/>
            <person name="Koren S."/>
            <person name="Silverstein K.A.T."/>
            <person name="Beckman K.B."/>
            <person name="Gohl D.M."/>
        </authorList>
    </citation>
    <scope>NUCLEOTIDE SEQUENCE</scope>
    <source>
        <strain evidence="1">Duluth1</strain>
        <tissue evidence="1">Whole animal</tissue>
    </source>
</reference>
<dbReference type="AlphaFoldDB" id="A0A9D4DWB3"/>
<dbReference type="Proteomes" id="UP000828390">
    <property type="component" value="Unassembled WGS sequence"/>
</dbReference>
<keyword evidence="2" id="KW-1185">Reference proteome</keyword>
<dbReference type="PANTHER" id="PTHR46791">
    <property type="entry name" value="EXPRESSED PROTEIN"/>
    <property type="match status" value="1"/>
</dbReference>
<gene>
    <name evidence="1" type="ORF">DPMN_169873</name>
</gene>
<evidence type="ECO:0000313" key="2">
    <source>
        <dbReference type="Proteomes" id="UP000828390"/>
    </source>
</evidence>
<evidence type="ECO:0000313" key="1">
    <source>
        <dbReference type="EMBL" id="KAH3768653.1"/>
    </source>
</evidence>
<dbReference type="PANTHER" id="PTHR46791:SF5">
    <property type="entry name" value="CLR5 DOMAIN-CONTAINING PROTEIN-RELATED"/>
    <property type="match status" value="1"/>
</dbReference>
<accession>A0A9D4DWB3</accession>
<organism evidence="1 2">
    <name type="scientific">Dreissena polymorpha</name>
    <name type="common">Zebra mussel</name>
    <name type="synonym">Mytilus polymorpha</name>
    <dbReference type="NCBI Taxonomy" id="45954"/>
    <lineage>
        <taxon>Eukaryota</taxon>
        <taxon>Metazoa</taxon>
        <taxon>Spiralia</taxon>
        <taxon>Lophotrochozoa</taxon>
        <taxon>Mollusca</taxon>
        <taxon>Bivalvia</taxon>
        <taxon>Autobranchia</taxon>
        <taxon>Heteroconchia</taxon>
        <taxon>Euheterodonta</taxon>
        <taxon>Imparidentia</taxon>
        <taxon>Neoheterodontei</taxon>
        <taxon>Myida</taxon>
        <taxon>Dreissenoidea</taxon>
        <taxon>Dreissenidae</taxon>
        <taxon>Dreissena</taxon>
    </lineage>
</organism>
<reference evidence="1" key="2">
    <citation type="submission" date="2020-11" db="EMBL/GenBank/DDBJ databases">
        <authorList>
            <person name="McCartney M.A."/>
            <person name="Auch B."/>
            <person name="Kono T."/>
            <person name="Mallez S."/>
            <person name="Becker A."/>
            <person name="Gohl D.M."/>
            <person name="Silverstein K.A.T."/>
            <person name="Koren S."/>
            <person name="Bechman K.B."/>
            <person name="Herman A."/>
            <person name="Abrahante J.E."/>
            <person name="Garbe J."/>
        </authorList>
    </citation>
    <scope>NUCLEOTIDE SEQUENCE</scope>
    <source>
        <strain evidence="1">Duluth1</strain>
        <tissue evidence="1">Whole animal</tissue>
    </source>
</reference>